<sequence length="790" mass="92183">MKCIKKLSKAYLSSSKLRRKLVIWSIVLSTILVLSIGNLYVGRIISNTMHYEEKMATYDGYFTNVTQRQIDEVKDNDNVINSSLKTVLTKLADFDNRRFYLENADSEYMDRFNYKIEEGAYPNRENEIALTRSIIEGQDFNIGDYITLNLINKDKSVESKKFILTGIVKARGYDKNKNTGFISQEYIDNANPNELDSVIFVSVKKTFDKISLFNEIAKTSGIDKKNVRYRSGLQNSVEYILVVLLVVILSIITISNIFSYALIERVNTIGLLKAVGMTNKQLRRLFTKEGIYYYINGAFIGIVIGILFNSFSLNSQYKSYYEDKFTLVEYIKTYVSIAFRDNLYLSLLIITLLLEAVGVWLALKIPSKKIKKMSIVDSIHFIDKVKVKRNKMKKRKFNNPALKLAYVNLNNNRFKTVLSVLTISINVVLFLYFTHFFSYAFSDFMVTRGLVGDIQISGIDYDDMIYIDEIEGIERKNIEVRGIGKTPIDEIEIDQSYTEKNEQLQKYKDNNEDADINLYSYNDNMLECRYKYMKTPYTLEELKTMKNWCIVFDVFDEYDYDIGETFIINNQEIRVVGEISLYHYTKYITPPLLISKNFTNDAFNKNELGYSLVGLNIEKDRYDDVKNKIVEKFQYDEEVYTTYIDVELKKLYQNKANAFVMINSFIGMIAMISLCMLVNIMYTSIVNRKREFGMLRAIGMTKKQFNKYLVFEGNILISFITIISIPAGYFITKLSFDDFSSIPENSEFIFKFPYWCLIIIPIYYIIIRLIIKMSLKRMDKESVVDLIRWI</sequence>
<comment type="caution">
    <text evidence="1">The sequence shown here is derived from an EMBL/GenBank/DDBJ whole genome shotgun (WGS) entry which is preliminary data.</text>
</comment>
<organism evidence="1 2">
    <name type="scientific">Vallitalea maricola</name>
    <dbReference type="NCBI Taxonomy" id="3074433"/>
    <lineage>
        <taxon>Bacteria</taxon>
        <taxon>Bacillati</taxon>
        <taxon>Bacillota</taxon>
        <taxon>Clostridia</taxon>
        <taxon>Lachnospirales</taxon>
        <taxon>Vallitaleaceae</taxon>
        <taxon>Vallitalea</taxon>
    </lineage>
</organism>
<proteinExistence type="predicted"/>
<name>A0ACB5UQI3_9FIRM</name>
<keyword evidence="2" id="KW-1185">Reference proteome</keyword>
<evidence type="ECO:0000313" key="1">
    <source>
        <dbReference type="EMBL" id="GMQ64814.1"/>
    </source>
</evidence>
<dbReference type="EMBL" id="BTPU01000082">
    <property type="protein sequence ID" value="GMQ64814.1"/>
    <property type="molecule type" value="Genomic_DNA"/>
</dbReference>
<protein>
    <submittedName>
        <fullName evidence="1">ABC transporter permease</fullName>
    </submittedName>
</protein>
<accession>A0ACB5UQI3</accession>
<evidence type="ECO:0000313" key="2">
    <source>
        <dbReference type="Proteomes" id="UP001374599"/>
    </source>
</evidence>
<dbReference type="Proteomes" id="UP001374599">
    <property type="component" value="Unassembled WGS sequence"/>
</dbReference>
<gene>
    <name evidence="1" type="ORF">AN2V17_40540</name>
</gene>
<reference evidence="1" key="1">
    <citation type="submission" date="2023-09" db="EMBL/GenBank/DDBJ databases">
        <title>Vallitalea sediminicola and Vallitalea maricola sp. nov., anaerobic bacteria isolated from marine sediment.</title>
        <authorList>
            <person name="Hirano S."/>
            <person name="Maeda A."/>
            <person name="Terahara T."/>
            <person name="Mori K."/>
            <person name="Hamada M."/>
            <person name="Matsumoto R."/>
            <person name="Kobayashi T."/>
        </authorList>
    </citation>
    <scope>NUCLEOTIDE SEQUENCE</scope>
    <source>
        <strain evidence="1">AN17-2</strain>
    </source>
</reference>